<sequence length="80" mass="8696">MIDGYAKLGSYDQARLVFCAMPHQETAAWNALISAYEQNGKPKEALSLFHELQHSTIAKPNEVTLVCALSACAQLGAMDL</sequence>
<proteinExistence type="predicted"/>
<feature type="non-terminal residue" evidence="3">
    <location>
        <position position="80"/>
    </location>
</feature>
<dbReference type="GO" id="GO:0009451">
    <property type="term" value="P:RNA modification"/>
    <property type="evidence" value="ECO:0007669"/>
    <property type="project" value="InterPro"/>
</dbReference>
<name>A0AAD7P584_QUISA</name>
<dbReference type="PANTHER" id="PTHR47926">
    <property type="entry name" value="PENTATRICOPEPTIDE REPEAT-CONTAINING PROTEIN"/>
    <property type="match status" value="1"/>
</dbReference>
<dbReference type="AlphaFoldDB" id="A0AAD7P584"/>
<dbReference type="Pfam" id="PF01535">
    <property type="entry name" value="PPR"/>
    <property type="match status" value="1"/>
</dbReference>
<dbReference type="Gene3D" id="1.25.40.10">
    <property type="entry name" value="Tetratricopeptide repeat domain"/>
    <property type="match status" value="1"/>
</dbReference>
<dbReference type="Pfam" id="PF13041">
    <property type="entry name" value="PPR_2"/>
    <property type="match status" value="1"/>
</dbReference>
<organism evidence="3 4">
    <name type="scientific">Quillaja saponaria</name>
    <name type="common">Soap bark tree</name>
    <dbReference type="NCBI Taxonomy" id="32244"/>
    <lineage>
        <taxon>Eukaryota</taxon>
        <taxon>Viridiplantae</taxon>
        <taxon>Streptophyta</taxon>
        <taxon>Embryophyta</taxon>
        <taxon>Tracheophyta</taxon>
        <taxon>Spermatophyta</taxon>
        <taxon>Magnoliopsida</taxon>
        <taxon>eudicotyledons</taxon>
        <taxon>Gunneridae</taxon>
        <taxon>Pentapetalae</taxon>
        <taxon>rosids</taxon>
        <taxon>fabids</taxon>
        <taxon>Fabales</taxon>
        <taxon>Quillajaceae</taxon>
        <taxon>Quillaja</taxon>
    </lineage>
</organism>
<dbReference type="Proteomes" id="UP001163823">
    <property type="component" value="Unassembled WGS sequence"/>
</dbReference>
<dbReference type="KEGG" id="qsa:O6P43_034571"/>
<dbReference type="PROSITE" id="PS51375">
    <property type="entry name" value="PPR"/>
    <property type="match status" value="1"/>
</dbReference>
<gene>
    <name evidence="3" type="ORF">O6P43_034571</name>
</gene>
<keyword evidence="4" id="KW-1185">Reference proteome</keyword>
<evidence type="ECO:0000313" key="3">
    <source>
        <dbReference type="EMBL" id="KAJ7942375.1"/>
    </source>
</evidence>
<accession>A0AAD7P584</accession>
<dbReference type="InterPro" id="IPR002885">
    <property type="entry name" value="PPR_rpt"/>
</dbReference>
<dbReference type="InterPro" id="IPR046960">
    <property type="entry name" value="PPR_At4g14850-like_plant"/>
</dbReference>
<dbReference type="GO" id="GO:0003723">
    <property type="term" value="F:RNA binding"/>
    <property type="evidence" value="ECO:0007669"/>
    <property type="project" value="InterPro"/>
</dbReference>
<dbReference type="EMBL" id="JARAOO010000073">
    <property type="protein sequence ID" value="KAJ7942375.1"/>
    <property type="molecule type" value="Genomic_DNA"/>
</dbReference>
<protein>
    <submittedName>
        <fullName evidence="3">Pentatricopeptide repeat-containing protein</fullName>
    </submittedName>
</protein>
<reference evidence="3" key="1">
    <citation type="journal article" date="2023" name="Science">
        <title>Elucidation of the pathway for biosynthesis of saponin adjuvants from the soapbark tree.</title>
        <authorList>
            <person name="Reed J."/>
            <person name="Orme A."/>
            <person name="El-Demerdash A."/>
            <person name="Owen C."/>
            <person name="Martin L.B.B."/>
            <person name="Misra R.C."/>
            <person name="Kikuchi S."/>
            <person name="Rejzek M."/>
            <person name="Martin A.C."/>
            <person name="Harkess A."/>
            <person name="Leebens-Mack J."/>
            <person name="Louveau T."/>
            <person name="Stephenson M.J."/>
            <person name="Osbourn A."/>
        </authorList>
    </citation>
    <scope>NUCLEOTIDE SEQUENCE</scope>
    <source>
        <strain evidence="3">S10</strain>
    </source>
</reference>
<evidence type="ECO:0000256" key="1">
    <source>
        <dbReference type="ARBA" id="ARBA00022737"/>
    </source>
</evidence>
<keyword evidence="1" id="KW-0677">Repeat</keyword>
<evidence type="ECO:0000256" key="2">
    <source>
        <dbReference type="PROSITE-ProRule" id="PRU00708"/>
    </source>
</evidence>
<comment type="caution">
    <text evidence="3">The sequence shown here is derived from an EMBL/GenBank/DDBJ whole genome shotgun (WGS) entry which is preliminary data.</text>
</comment>
<evidence type="ECO:0000313" key="4">
    <source>
        <dbReference type="Proteomes" id="UP001163823"/>
    </source>
</evidence>
<dbReference type="NCBIfam" id="TIGR00756">
    <property type="entry name" value="PPR"/>
    <property type="match status" value="2"/>
</dbReference>
<dbReference type="InterPro" id="IPR011990">
    <property type="entry name" value="TPR-like_helical_dom_sf"/>
</dbReference>
<feature type="repeat" description="PPR" evidence="2">
    <location>
        <begin position="25"/>
        <end position="59"/>
    </location>
</feature>